<dbReference type="EMBL" id="JAMZIH010005512">
    <property type="protein sequence ID" value="KAJ1675062.1"/>
    <property type="molecule type" value="Genomic_DNA"/>
</dbReference>
<comment type="caution">
    <text evidence="1">The sequence shown here is derived from an EMBL/GenBank/DDBJ whole genome shotgun (WGS) entry which is preliminary data.</text>
</comment>
<proteinExistence type="predicted"/>
<organism evidence="1 2">
    <name type="scientific">Spiromyces aspiralis</name>
    <dbReference type="NCBI Taxonomy" id="68401"/>
    <lineage>
        <taxon>Eukaryota</taxon>
        <taxon>Fungi</taxon>
        <taxon>Fungi incertae sedis</taxon>
        <taxon>Zoopagomycota</taxon>
        <taxon>Kickxellomycotina</taxon>
        <taxon>Kickxellomycetes</taxon>
        <taxon>Kickxellales</taxon>
        <taxon>Kickxellaceae</taxon>
        <taxon>Spiromyces</taxon>
    </lineage>
</organism>
<feature type="non-terminal residue" evidence="1">
    <location>
        <position position="602"/>
    </location>
</feature>
<dbReference type="Proteomes" id="UP001145114">
    <property type="component" value="Unassembled WGS sequence"/>
</dbReference>
<sequence length="602" mass="66262">MSASKCSDSKSEIEASENNDACHRAPPSSASPRTTAVISRSIATATQLHLDQPNSPKTLVNIFRTIKSPKAVELLPKCSPLCAGFVERCLSESPYMMRTSLYTYQRNSVAKMIINELEPCLMLNPTLESRDNGSGRASDARPFFVHPIEIANTREGHELHGIYCNFVRGGIIAEDMGTGKTCECLALIAWTRTQVAHPRNLLYCGPYRGEIFTEDVHDHCMIPTPLGVLSTALHCNFAAAGLGPFGGDPPRGLEAPGSHLSQPPTLDLDSLATTRAATSFPKLAELATRKALLSGINLRVLERTGAVPKRVWQQAKDYPVYCKVYPDYKARASRKGAPEHNQGDENGGMRSINVLLSSSTLVIVPDNLIDQWQYEIYKHFESAEALDVLVLGKSTDTIPSPAQLIRYDVVLITDYRFAHEESKSTTEFRGVSRKCVCSYVGNTRTIVCRCPAGNLAPMYLSPLLQVFWKRVIVDEGHSMSNRKANRALMAEKLLVERRWICTGTPTRNLAHAADEPVTVSKAKKGELQTSPSARHYQEPGPSSPCNPGKSGNAQFEADDFVRLGRLVSVFLKLPPFSQQKGLWSRRVAAPFMSGSAEARRFL</sequence>
<name>A0ACC1HFV3_9FUNG</name>
<evidence type="ECO:0000313" key="1">
    <source>
        <dbReference type="EMBL" id="KAJ1675062.1"/>
    </source>
</evidence>
<evidence type="ECO:0000313" key="2">
    <source>
        <dbReference type="Proteomes" id="UP001145114"/>
    </source>
</evidence>
<gene>
    <name evidence="1" type="ORF">EV182_002013</name>
</gene>
<protein>
    <submittedName>
        <fullName evidence="1">Uncharacterized protein</fullName>
    </submittedName>
</protein>
<reference evidence="1" key="1">
    <citation type="submission" date="2022-06" db="EMBL/GenBank/DDBJ databases">
        <title>Phylogenomic reconstructions and comparative analyses of Kickxellomycotina fungi.</title>
        <authorList>
            <person name="Reynolds N.K."/>
            <person name="Stajich J.E."/>
            <person name="Barry K."/>
            <person name="Grigoriev I.V."/>
            <person name="Crous P."/>
            <person name="Smith M.E."/>
        </authorList>
    </citation>
    <scope>NUCLEOTIDE SEQUENCE</scope>
    <source>
        <strain evidence="1">RSA 2271</strain>
    </source>
</reference>
<keyword evidence="2" id="KW-1185">Reference proteome</keyword>
<accession>A0ACC1HFV3</accession>